<comment type="caution">
    <text evidence="14">The sequence shown here is derived from an EMBL/GenBank/DDBJ whole genome shotgun (WGS) entry which is preliminary data.</text>
</comment>
<dbReference type="InterPro" id="IPR029061">
    <property type="entry name" value="THDP-binding"/>
</dbReference>
<keyword evidence="6" id="KW-0809">Transit peptide</keyword>
<dbReference type="SUPFAM" id="SSF54001">
    <property type="entry name" value="Cysteine proteinases"/>
    <property type="match status" value="1"/>
</dbReference>
<feature type="domain" description="Peptidase C19 ubiquitin carboxyl-terminal hydrolase" evidence="12">
    <location>
        <begin position="232"/>
        <end position="495"/>
    </location>
</feature>
<dbReference type="GO" id="GO:0016579">
    <property type="term" value="P:protein deubiquitination"/>
    <property type="evidence" value="ECO:0007669"/>
    <property type="project" value="InterPro"/>
</dbReference>
<protein>
    <recommendedName>
        <fullName evidence="4">3-methyl-2-oxobutanoate dehydrogenase (2-methylpropanoyl-transferring)</fullName>
        <ecNumber evidence="4">1.2.4.4</ecNumber>
    </recommendedName>
    <alternativeName>
        <fullName evidence="10">Branched-chain alpha-keto acid dehydrogenase E1 component alpha chain</fullName>
    </alternativeName>
</protein>
<dbReference type="Pfam" id="PF00676">
    <property type="entry name" value="E1_dh"/>
    <property type="match status" value="1"/>
</dbReference>
<dbReference type="PANTHER" id="PTHR43380:SF1">
    <property type="entry name" value="2-OXOISOVALERATE DEHYDROGENASE SUBUNIT ALPHA, MITOCHONDRIAL"/>
    <property type="match status" value="1"/>
</dbReference>
<keyword evidence="9" id="KW-0496">Mitochondrion</keyword>
<reference evidence="14" key="1">
    <citation type="submission" date="2020-12" db="EMBL/GenBank/DDBJ databases">
        <title>Metabolic potential, ecology and presence of endohyphal bacteria is reflected in genomic diversity of Mucoromycotina.</title>
        <authorList>
            <person name="Muszewska A."/>
            <person name="Okrasinska A."/>
            <person name="Steczkiewicz K."/>
            <person name="Drgas O."/>
            <person name="Orlowska M."/>
            <person name="Perlinska-Lenart U."/>
            <person name="Aleksandrzak-Piekarczyk T."/>
            <person name="Szatraj K."/>
            <person name="Zielenkiewicz U."/>
            <person name="Pilsyk S."/>
            <person name="Malc E."/>
            <person name="Mieczkowski P."/>
            <person name="Kruszewska J.S."/>
            <person name="Biernat P."/>
            <person name="Pawlowska J."/>
        </authorList>
    </citation>
    <scope>NUCLEOTIDE SEQUENCE</scope>
    <source>
        <strain evidence="14">WA0000051536</strain>
    </source>
</reference>
<dbReference type="PROSITE" id="PS00973">
    <property type="entry name" value="USP_2"/>
    <property type="match status" value="1"/>
</dbReference>
<feature type="compositionally biased region" description="Basic and acidic residues" evidence="11">
    <location>
        <begin position="154"/>
        <end position="170"/>
    </location>
</feature>
<evidence type="ECO:0000259" key="13">
    <source>
        <dbReference type="Pfam" id="PF00676"/>
    </source>
</evidence>
<dbReference type="InterPro" id="IPR050771">
    <property type="entry name" value="Alpha-ketoacid_DH_E1_comp"/>
</dbReference>
<sequence>MNPNVKFTLNFQTKEAETVVGGFLKKIQYNQENEDAQTVNASTTISSYPKKRKAVTYASKPPLQKKPSTAFSYAPLNNFDDANEPSIPAAKPAESATRQEATKPLAAIDNTNETRKDAPRTTKLTVQKKISSSFAPINNFDENEETPKDTSASSERDALSSLDNKSRDNSRVSSRSPTKSEARSTDKCVTPPRRQPSPFKSNQTSSQGSNQGGSPIRNGTKQRSPTSSPRSSSGQVILTGYPILATLVTALTKILRLRISHPNEMIEQDDLQKCIARTSERFTKHQQEDSHEYLTMCLNKLHNDTVEISQELDDSCYEKDGKRCPVDDHFQCRVTSTLSCTQCSWSSTHFEVFRDLSLNLPDSTEWQCSDPIGVDIPTLLYQYFMVRPTLNLGPWCTDEVNIPEKSISSQPEGDSDFDHDNEQQGDPVVHPYLASDETKENGLRPLAELQRLAAAEYKSGRGVRVEYKLQSVVSHHGGTIKRGHFVCDVRQEDGWSIPPCHLRDVKTIVNCLGFKDTFSPLFASSQGNCCVSTRTFCLLNLTQTTPQALYSSTAAALQHQEKLKLTPSLETVFSPEFKFIQNAEPIPAYRVMDQSGKVLDESQSPDVSKEFAVNIYQKMLTLNIMDNILYEAQRQGRISFYMTHYGEEAFMGSAAAFSTEDVVFGQYREATVLMYRGFTMDEFMNQCYSNDLDYGKGRQMPVHYGSKKLNFQTISSPLGTQIPQATGAGYALKLSNRKACAVCFFGEGAASEGDFHAGMNMAATLSSPVVFICRNNGYAISTPSTEQYKGDGIASRGVGYGMDTIRVDGNDVWAVYNASVAARKLAVEKNRPVLIEAMTYRVGHHSTSDDSSKYRDRHEVERRAEMDNPIARLRKWLELKEWWTKEEEDNYRKEARKGIMKSFLAAEKRKKPSVEELFTDVYDELPPNLVEQRQELADLIKKYPEHYTTDHYVSGLK</sequence>
<evidence type="ECO:0000313" key="15">
    <source>
        <dbReference type="Proteomes" id="UP000612746"/>
    </source>
</evidence>
<comment type="subcellular location">
    <subcellularLocation>
        <location evidence="2">Mitochondrion matrix</location>
    </subcellularLocation>
</comment>
<evidence type="ECO:0000256" key="5">
    <source>
        <dbReference type="ARBA" id="ARBA00022723"/>
    </source>
</evidence>
<dbReference type="GO" id="GO:0046872">
    <property type="term" value="F:metal ion binding"/>
    <property type="evidence" value="ECO:0007669"/>
    <property type="project" value="UniProtKB-KW"/>
</dbReference>
<feature type="domain" description="Dehydrogenase E1 component" evidence="13">
    <location>
        <begin position="617"/>
        <end position="914"/>
    </location>
</feature>
<dbReference type="AlphaFoldDB" id="A0A8H7UKJ2"/>
<comment type="similarity">
    <text evidence="3">Belongs to the BCKDHA family.</text>
</comment>
<feature type="compositionally biased region" description="Low complexity" evidence="11">
    <location>
        <begin position="223"/>
        <end position="233"/>
    </location>
</feature>
<evidence type="ECO:0000256" key="11">
    <source>
        <dbReference type="SAM" id="MobiDB-lite"/>
    </source>
</evidence>
<proteinExistence type="inferred from homology"/>
<dbReference type="InterPro" id="IPR001394">
    <property type="entry name" value="Peptidase_C19_UCH"/>
</dbReference>
<keyword evidence="7" id="KW-0630">Potassium</keyword>
<feature type="region of interest" description="Disordered" evidence="11">
    <location>
        <begin position="405"/>
        <end position="429"/>
    </location>
</feature>
<evidence type="ECO:0000256" key="7">
    <source>
        <dbReference type="ARBA" id="ARBA00022958"/>
    </source>
</evidence>
<dbReference type="GO" id="GO:0003863">
    <property type="term" value="F:branched-chain 2-oxo acid dehydrogenase activity"/>
    <property type="evidence" value="ECO:0007669"/>
    <property type="project" value="UniProtKB-EC"/>
</dbReference>
<keyword evidence="5" id="KW-0479">Metal-binding</keyword>
<organism evidence="14 15">
    <name type="scientific">Umbelopsis vinacea</name>
    <dbReference type="NCBI Taxonomy" id="44442"/>
    <lineage>
        <taxon>Eukaryota</taxon>
        <taxon>Fungi</taxon>
        <taxon>Fungi incertae sedis</taxon>
        <taxon>Mucoromycota</taxon>
        <taxon>Mucoromycotina</taxon>
        <taxon>Umbelopsidomycetes</taxon>
        <taxon>Umbelopsidales</taxon>
        <taxon>Umbelopsidaceae</taxon>
        <taxon>Umbelopsis</taxon>
    </lineage>
</organism>
<dbReference type="GO" id="GO:0009083">
    <property type="term" value="P:branched-chain amino acid catabolic process"/>
    <property type="evidence" value="ECO:0007669"/>
    <property type="project" value="TreeGrafter"/>
</dbReference>
<evidence type="ECO:0000313" key="14">
    <source>
        <dbReference type="EMBL" id="KAG2185137.1"/>
    </source>
</evidence>
<feature type="region of interest" description="Disordered" evidence="11">
    <location>
        <begin position="56"/>
        <end position="235"/>
    </location>
</feature>
<dbReference type="GO" id="GO:0005759">
    <property type="term" value="C:mitochondrial matrix"/>
    <property type="evidence" value="ECO:0007669"/>
    <property type="project" value="UniProtKB-SubCell"/>
</dbReference>
<evidence type="ECO:0000256" key="10">
    <source>
        <dbReference type="ARBA" id="ARBA00031050"/>
    </source>
</evidence>
<dbReference type="Gene3D" id="3.90.70.10">
    <property type="entry name" value="Cysteine proteinases"/>
    <property type="match status" value="2"/>
</dbReference>
<dbReference type="EC" id="1.2.4.4" evidence="4"/>
<dbReference type="CDD" id="cd02257">
    <property type="entry name" value="Peptidase_C19"/>
    <property type="match status" value="1"/>
</dbReference>
<evidence type="ECO:0000256" key="6">
    <source>
        <dbReference type="ARBA" id="ARBA00022946"/>
    </source>
</evidence>
<dbReference type="Pfam" id="PF00443">
    <property type="entry name" value="UCH"/>
    <property type="match status" value="1"/>
</dbReference>
<name>A0A8H7UKJ2_9FUNG</name>
<dbReference type="GO" id="GO:0004843">
    <property type="term" value="F:cysteine-type deubiquitinase activity"/>
    <property type="evidence" value="ECO:0007669"/>
    <property type="project" value="InterPro"/>
</dbReference>
<dbReference type="InterPro" id="IPR038765">
    <property type="entry name" value="Papain-like_cys_pep_sf"/>
</dbReference>
<dbReference type="PANTHER" id="PTHR43380">
    <property type="entry name" value="2-OXOISOVALERATE DEHYDROGENASE SUBUNIT ALPHA, MITOCHONDRIAL"/>
    <property type="match status" value="1"/>
</dbReference>
<keyword evidence="8" id="KW-0560">Oxidoreductase</keyword>
<keyword evidence="15" id="KW-1185">Reference proteome</keyword>
<feature type="compositionally biased region" description="Polar residues" evidence="11">
    <location>
        <begin position="122"/>
        <end position="136"/>
    </location>
</feature>
<dbReference type="InterPro" id="IPR018200">
    <property type="entry name" value="USP_CS"/>
</dbReference>
<dbReference type="EMBL" id="JAEPRA010000005">
    <property type="protein sequence ID" value="KAG2185137.1"/>
    <property type="molecule type" value="Genomic_DNA"/>
</dbReference>
<dbReference type="FunFam" id="3.40.50.970:FF:000015">
    <property type="entry name" value="2-oxoisovalerate dehydrogenase subunit alpha"/>
    <property type="match status" value="1"/>
</dbReference>
<evidence type="ECO:0000256" key="4">
    <source>
        <dbReference type="ARBA" id="ARBA00012277"/>
    </source>
</evidence>
<feature type="compositionally biased region" description="Low complexity" evidence="11">
    <location>
        <begin position="201"/>
        <end position="214"/>
    </location>
</feature>
<dbReference type="SUPFAM" id="SSF52518">
    <property type="entry name" value="Thiamin diphosphate-binding fold (THDP-binding)"/>
    <property type="match status" value="1"/>
</dbReference>
<dbReference type="CDD" id="cd02000">
    <property type="entry name" value="TPP_E1_PDC_ADC_BCADC"/>
    <property type="match status" value="1"/>
</dbReference>
<dbReference type="Proteomes" id="UP000612746">
    <property type="component" value="Unassembled WGS sequence"/>
</dbReference>
<evidence type="ECO:0000256" key="2">
    <source>
        <dbReference type="ARBA" id="ARBA00004305"/>
    </source>
</evidence>
<dbReference type="Gene3D" id="3.40.50.970">
    <property type="match status" value="1"/>
</dbReference>
<evidence type="ECO:0000256" key="9">
    <source>
        <dbReference type="ARBA" id="ARBA00023128"/>
    </source>
</evidence>
<comment type="cofactor">
    <cofactor evidence="1">
        <name>thiamine diphosphate</name>
        <dbReference type="ChEBI" id="CHEBI:58937"/>
    </cofactor>
</comment>
<evidence type="ECO:0000259" key="12">
    <source>
        <dbReference type="Pfam" id="PF00443"/>
    </source>
</evidence>
<evidence type="ECO:0000256" key="3">
    <source>
        <dbReference type="ARBA" id="ARBA00008646"/>
    </source>
</evidence>
<gene>
    <name evidence="14" type="ORF">INT44_001927</name>
</gene>
<accession>A0A8H7UKJ2</accession>
<dbReference type="OrthoDB" id="3845at2759"/>
<dbReference type="InterPro" id="IPR001017">
    <property type="entry name" value="DH_E1"/>
</dbReference>
<evidence type="ECO:0000256" key="1">
    <source>
        <dbReference type="ARBA" id="ARBA00001964"/>
    </source>
</evidence>
<evidence type="ECO:0000256" key="8">
    <source>
        <dbReference type="ARBA" id="ARBA00023002"/>
    </source>
</evidence>